<evidence type="ECO:0000313" key="2">
    <source>
        <dbReference type="EMBL" id="ALH94850.1"/>
    </source>
</evidence>
<proteinExistence type="predicted"/>
<dbReference type="Gene3D" id="2.130.10.10">
    <property type="entry name" value="YVTN repeat-like/Quinoprotein amine dehydrogenase"/>
    <property type="match status" value="1"/>
</dbReference>
<evidence type="ECO:0000313" key="3">
    <source>
        <dbReference type="Proteomes" id="UP000064939"/>
    </source>
</evidence>
<organism evidence="2 3">
    <name type="scientific">Acinetobacter equi</name>
    <dbReference type="NCBI Taxonomy" id="1324350"/>
    <lineage>
        <taxon>Bacteria</taxon>
        <taxon>Pseudomonadati</taxon>
        <taxon>Pseudomonadota</taxon>
        <taxon>Gammaproteobacteria</taxon>
        <taxon>Moraxellales</taxon>
        <taxon>Moraxellaceae</taxon>
        <taxon>Acinetobacter</taxon>
    </lineage>
</organism>
<evidence type="ECO:0000256" key="1">
    <source>
        <dbReference type="SAM" id="Coils"/>
    </source>
</evidence>
<feature type="coiled-coil region" evidence="1">
    <location>
        <begin position="175"/>
        <end position="202"/>
    </location>
</feature>
<sequence length="765" mass="90118">MKIKKHILALSILFVFINEPIVASQNIISEQDQNIIIDTEIEDNESLEYEYLRSEIERLYPQYIKYEEDSEYLRYVSEYKTRNVEGLYLFYAQNALNEYQLEIAQRKIRKLAPKTSKLDAKLYQDIKNIYDQLDKIESNIKAYLPFAQAILNTIEIDQPYPILSESEERIYGKGLRRMYADFKEMQDELEQLNQKIDHYADQLDQFSYIDSKKIVKEHANNVMQLNVSSLRIGQLLSTFLKADDIYKYTIIVIDEENESQQRVEKLKKYANTSINIEKVKNLIASIPVEKNNFEDGIEKYDTNLDKLHSNASRCGPLWRGEEPDSYDLKYMEMSKEEYLSLCELTKKNVHEVLTDKVFLEPVPFKAIEINDLYYLADFKSYGNDIYYTNEETNALYRLNLDTAKSEIIIQKQLEEDDSGCTHNMCRGVGAIDVVLSHDRKYAYVASLDYDQVAVIDLQKKEIIQTYQVERYPRKLLLDEKGEYLFVYNGVSNSISRIHLKSHEIKTAVLPVAYQQHFCRTIDMEFSEETNYLKILGDWSAKPYVFLDTKEMVFKNSVLEVPYKSLFQKKNFQWVVHKPYSYSALHKYGVYDIRLDKVIEDIVIQYEKSEDQSYVYNASPVLFGRLNNGTTYVVDEIYSIKYNSLIFPFLGIDEYSSSERGPYNLHLISDNEKIVFPLKYRPESIQLLDDNRIIVAYTENYGIDSFVENDSEKISDQEDQYYSNSSNKNIEIYDLNDQELRKISKRNESKALNEIYINFLKRNEYE</sequence>
<keyword evidence="1" id="KW-0175">Coiled coil</keyword>
<dbReference type="STRING" id="1324350.AOY20_04490"/>
<name>A0A0N9V6J9_9GAMM</name>
<dbReference type="SUPFAM" id="SSF50974">
    <property type="entry name" value="Nitrous oxide reductase, N-terminal domain"/>
    <property type="match status" value="1"/>
</dbReference>
<dbReference type="OrthoDB" id="7767057at2"/>
<dbReference type="KEGG" id="aei:AOY20_04490"/>
<reference evidence="2 3" key="1">
    <citation type="journal article" date="2015" name="Int. J. Syst. Evol. Microbiol.">
        <title>Acinetobacter equi sp. nov. isolated from horse faeces.</title>
        <authorList>
            <person name="Poppel M.T."/>
            <person name="Skiebe E."/>
            <person name="Laue M."/>
            <person name="Bergmann H."/>
            <person name="Ebersberger I."/>
            <person name="Garn T."/>
            <person name="Fruth A."/>
            <person name="Baumgardt S."/>
            <person name="Busse H.J."/>
            <person name="Wilharm G."/>
        </authorList>
    </citation>
    <scope>NUCLEOTIDE SEQUENCE [LARGE SCALE GENOMIC DNA]</scope>
    <source>
        <strain evidence="2 3">114</strain>
    </source>
</reference>
<dbReference type="InterPro" id="IPR019405">
    <property type="entry name" value="Lactonase_7-beta_prop"/>
</dbReference>
<gene>
    <name evidence="2" type="ORF">AOY20_04490</name>
</gene>
<dbReference type="EMBL" id="CP012808">
    <property type="protein sequence ID" value="ALH94850.1"/>
    <property type="molecule type" value="Genomic_DNA"/>
</dbReference>
<dbReference type="RefSeq" id="WP_054580749.1">
    <property type="nucleotide sequence ID" value="NZ_CP012808.1"/>
</dbReference>
<dbReference type="AlphaFoldDB" id="A0A0N9V6J9"/>
<protein>
    <submittedName>
        <fullName evidence="2">Uncharacterized protein</fullName>
    </submittedName>
</protein>
<dbReference type="InterPro" id="IPR051200">
    <property type="entry name" value="Host-pathogen_enzymatic-act"/>
</dbReference>
<dbReference type="PANTHER" id="PTHR47197">
    <property type="entry name" value="PROTEIN NIRF"/>
    <property type="match status" value="1"/>
</dbReference>
<keyword evidence="3" id="KW-1185">Reference proteome</keyword>
<accession>A0A0N9V6J9</accession>
<dbReference type="Proteomes" id="UP000064939">
    <property type="component" value="Chromosome"/>
</dbReference>
<dbReference type="InterPro" id="IPR011045">
    <property type="entry name" value="N2O_reductase_N"/>
</dbReference>
<dbReference type="PANTHER" id="PTHR47197:SF3">
    <property type="entry name" value="DIHYDRO-HEME D1 DEHYDROGENASE"/>
    <property type="match status" value="1"/>
</dbReference>
<dbReference type="Pfam" id="PF10282">
    <property type="entry name" value="Lactonase"/>
    <property type="match status" value="1"/>
</dbReference>
<dbReference type="InterPro" id="IPR015943">
    <property type="entry name" value="WD40/YVTN_repeat-like_dom_sf"/>
</dbReference>